<dbReference type="InterPro" id="IPR003661">
    <property type="entry name" value="HisK_dim/P_dom"/>
</dbReference>
<dbReference type="SMART" id="SM00387">
    <property type="entry name" value="HATPase_c"/>
    <property type="match status" value="1"/>
</dbReference>
<keyword evidence="6" id="KW-0597">Phosphoprotein</keyword>
<dbReference type="GO" id="GO:0005524">
    <property type="term" value="F:ATP binding"/>
    <property type="evidence" value="ECO:0007669"/>
    <property type="project" value="UniProtKB-KW"/>
</dbReference>
<dbReference type="AlphaFoldDB" id="A0A2M9FVM9"/>
<evidence type="ECO:0000256" key="15">
    <source>
        <dbReference type="SAM" id="MobiDB-lite"/>
    </source>
</evidence>
<keyword evidence="10 19" id="KW-0418">Kinase</keyword>
<dbReference type="SUPFAM" id="SSF47384">
    <property type="entry name" value="Homodimeric domain of signal transducing histidine kinase"/>
    <property type="match status" value="1"/>
</dbReference>
<dbReference type="EMBL" id="PHIG01000063">
    <property type="protein sequence ID" value="PJK27493.1"/>
    <property type="molecule type" value="Genomic_DNA"/>
</dbReference>
<dbReference type="Pfam" id="PF02518">
    <property type="entry name" value="HATPase_c"/>
    <property type="match status" value="1"/>
</dbReference>
<evidence type="ECO:0000256" key="10">
    <source>
        <dbReference type="ARBA" id="ARBA00022777"/>
    </source>
</evidence>
<keyword evidence="12 16" id="KW-1133">Transmembrane helix</keyword>
<evidence type="ECO:0000256" key="5">
    <source>
        <dbReference type="ARBA" id="ARBA00022519"/>
    </source>
</evidence>
<evidence type="ECO:0000256" key="1">
    <source>
        <dbReference type="ARBA" id="ARBA00000085"/>
    </source>
</evidence>
<organism evidence="19 20">
    <name type="scientific">Minwuia thermotolerans</name>
    <dbReference type="NCBI Taxonomy" id="2056226"/>
    <lineage>
        <taxon>Bacteria</taxon>
        <taxon>Pseudomonadati</taxon>
        <taxon>Pseudomonadota</taxon>
        <taxon>Alphaproteobacteria</taxon>
        <taxon>Minwuiales</taxon>
        <taxon>Minwuiaceae</taxon>
        <taxon>Minwuia</taxon>
    </lineage>
</organism>
<protein>
    <recommendedName>
        <fullName evidence="3">histidine kinase</fullName>
        <ecNumber evidence="3">2.7.13.3</ecNumber>
    </recommendedName>
</protein>
<keyword evidence="11" id="KW-0067">ATP-binding</keyword>
<evidence type="ECO:0000256" key="13">
    <source>
        <dbReference type="ARBA" id="ARBA00023012"/>
    </source>
</evidence>
<dbReference type="InterPro" id="IPR036097">
    <property type="entry name" value="HisK_dim/P_sf"/>
</dbReference>
<evidence type="ECO:0000256" key="9">
    <source>
        <dbReference type="ARBA" id="ARBA00022741"/>
    </source>
</evidence>
<keyword evidence="5" id="KW-0997">Cell inner membrane</keyword>
<keyword evidence="7" id="KW-0808">Transferase</keyword>
<dbReference type="InterPro" id="IPR003594">
    <property type="entry name" value="HATPase_dom"/>
</dbReference>
<keyword evidence="13" id="KW-0902">Two-component regulatory system</keyword>
<dbReference type="Proteomes" id="UP000229498">
    <property type="component" value="Unassembled WGS sequence"/>
</dbReference>
<feature type="transmembrane region" description="Helical" evidence="16">
    <location>
        <begin position="168"/>
        <end position="187"/>
    </location>
</feature>
<keyword evidence="4" id="KW-1003">Cell membrane</keyword>
<keyword evidence="8 16" id="KW-0812">Transmembrane</keyword>
<evidence type="ECO:0000256" key="14">
    <source>
        <dbReference type="ARBA" id="ARBA00023136"/>
    </source>
</evidence>
<evidence type="ECO:0000256" key="6">
    <source>
        <dbReference type="ARBA" id="ARBA00022553"/>
    </source>
</evidence>
<keyword evidence="9" id="KW-0547">Nucleotide-binding</keyword>
<dbReference type="InterPro" id="IPR005467">
    <property type="entry name" value="His_kinase_dom"/>
</dbReference>
<evidence type="ECO:0000313" key="19">
    <source>
        <dbReference type="EMBL" id="PJK27493.1"/>
    </source>
</evidence>
<feature type="domain" description="HAMP" evidence="18">
    <location>
        <begin position="188"/>
        <end position="241"/>
    </location>
</feature>
<dbReference type="GO" id="GO:0000155">
    <property type="term" value="F:phosphorelay sensor kinase activity"/>
    <property type="evidence" value="ECO:0007669"/>
    <property type="project" value="InterPro"/>
</dbReference>
<keyword evidence="14 16" id="KW-0472">Membrane</keyword>
<dbReference type="PANTHER" id="PTHR44936:SF5">
    <property type="entry name" value="SENSOR HISTIDINE KINASE ENVZ"/>
    <property type="match status" value="1"/>
</dbReference>
<accession>A0A2M9FVM9</accession>
<gene>
    <name evidence="19" type="ORF">CVT23_21480</name>
</gene>
<dbReference type="Gene3D" id="1.10.287.130">
    <property type="match status" value="1"/>
</dbReference>
<feature type="domain" description="Histidine kinase" evidence="17">
    <location>
        <begin position="249"/>
        <end position="447"/>
    </location>
</feature>
<dbReference type="PROSITE" id="PS50109">
    <property type="entry name" value="HIS_KIN"/>
    <property type="match status" value="1"/>
</dbReference>
<dbReference type="GO" id="GO:0005886">
    <property type="term" value="C:plasma membrane"/>
    <property type="evidence" value="ECO:0007669"/>
    <property type="project" value="UniProtKB-SubCell"/>
</dbReference>
<sequence length="447" mass="47697">MRLARPRTLAAQLALLVAAALFVAQAINFALLYGEWRERSLNAISAPAIARIHDAAERLQQGVGERRGPFGRRVRISAESAVDAGAPREPALEARIADGLGALGADIAEVHVTRAGEWRGNPRRQPPGPDGEPEPRQLYLVSAKAGPELWINVPTIAPREDDWLLGRLLVQTAVIYAVVLLAVLWLGRRAARSLDRLTDAAAGFGASVGGGRELHVEGPADVRRLTEAFNGMQRRIAAMLTEKDRMLGAIGHDLRTPLASLRLRAEGVEDPEERERMIATCEEMSATLHDILTLARVHQSAEAPTTVDLSALADAVADDFAELGADVVFEPSPRVIISLRPVLTRRAIRNLVENAVKYGGGARLRVAAGADAAVVEVDDDGPGLPESRLEEMFGDFARLEGSRSRATGGAGLGLAIAREIARGQGGDIVLQNRQGGGLTATLRLPAA</sequence>
<dbReference type="PRINTS" id="PR00344">
    <property type="entry name" value="BCTRLSENSOR"/>
</dbReference>
<dbReference type="Pfam" id="PF00512">
    <property type="entry name" value="HisKA"/>
    <property type="match status" value="1"/>
</dbReference>
<dbReference type="InterPro" id="IPR004358">
    <property type="entry name" value="Sig_transdc_His_kin-like_C"/>
</dbReference>
<feature type="region of interest" description="Disordered" evidence="15">
    <location>
        <begin position="116"/>
        <end position="136"/>
    </location>
</feature>
<evidence type="ECO:0000256" key="8">
    <source>
        <dbReference type="ARBA" id="ARBA00022692"/>
    </source>
</evidence>
<evidence type="ECO:0000256" key="12">
    <source>
        <dbReference type="ARBA" id="ARBA00022989"/>
    </source>
</evidence>
<comment type="caution">
    <text evidence="19">The sequence shown here is derived from an EMBL/GenBank/DDBJ whole genome shotgun (WGS) entry which is preliminary data.</text>
</comment>
<evidence type="ECO:0000256" key="16">
    <source>
        <dbReference type="SAM" id="Phobius"/>
    </source>
</evidence>
<name>A0A2M9FVM9_9PROT</name>
<dbReference type="SUPFAM" id="SSF55874">
    <property type="entry name" value="ATPase domain of HSP90 chaperone/DNA topoisomerase II/histidine kinase"/>
    <property type="match status" value="1"/>
</dbReference>
<proteinExistence type="predicted"/>
<evidence type="ECO:0000256" key="7">
    <source>
        <dbReference type="ARBA" id="ARBA00022679"/>
    </source>
</evidence>
<dbReference type="Gene3D" id="3.30.565.10">
    <property type="entry name" value="Histidine kinase-like ATPase, C-terminal domain"/>
    <property type="match status" value="1"/>
</dbReference>
<dbReference type="InterPro" id="IPR036890">
    <property type="entry name" value="HATPase_C_sf"/>
</dbReference>
<dbReference type="CDD" id="cd00082">
    <property type="entry name" value="HisKA"/>
    <property type="match status" value="1"/>
</dbReference>
<evidence type="ECO:0000313" key="20">
    <source>
        <dbReference type="Proteomes" id="UP000229498"/>
    </source>
</evidence>
<evidence type="ECO:0000256" key="2">
    <source>
        <dbReference type="ARBA" id="ARBA00004429"/>
    </source>
</evidence>
<dbReference type="OrthoDB" id="9804645at2"/>
<evidence type="ECO:0000256" key="11">
    <source>
        <dbReference type="ARBA" id="ARBA00022840"/>
    </source>
</evidence>
<comment type="catalytic activity">
    <reaction evidence="1">
        <text>ATP + protein L-histidine = ADP + protein N-phospho-L-histidine.</text>
        <dbReference type="EC" id="2.7.13.3"/>
    </reaction>
</comment>
<dbReference type="InterPro" id="IPR003660">
    <property type="entry name" value="HAMP_dom"/>
</dbReference>
<evidence type="ECO:0000259" key="18">
    <source>
        <dbReference type="PROSITE" id="PS50885"/>
    </source>
</evidence>
<dbReference type="EC" id="2.7.13.3" evidence="3"/>
<reference evidence="19 20" key="1">
    <citation type="submission" date="2017-11" db="EMBL/GenBank/DDBJ databases">
        <title>Draft genome sequence of Rhizobiales bacterium SY3-13.</title>
        <authorList>
            <person name="Sun C."/>
        </authorList>
    </citation>
    <scope>NUCLEOTIDE SEQUENCE [LARGE SCALE GENOMIC DNA]</scope>
    <source>
        <strain evidence="19 20">SY3-13</strain>
    </source>
</reference>
<keyword evidence="20" id="KW-1185">Reference proteome</keyword>
<dbReference type="SMART" id="SM00388">
    <property type="entry name" value="HisKA"/>
    <property type="match status" value="1"/>
</dbReference>
<dbReference type="PROSITE" id="PS50885">
    <property type="entry name" value="HAMP"/>
    <property type="match status" value="1"/>
</dbReference>
<evidence type="ECO:0000256" key="3">
    <source>
        <dbReference type="ARBA" id="ARBA00012438"/>
    </source>
</evidence>
<dbReference type="RefSeq" id="WP_109795206.1">
    <property type="nucleotide sequence ID" value="NZ_PHIG01000063.1"/>
</dbReference>
<dbReference type="PANTHER" id="PTHR44936">
    <property type="entry name" value="SENSOR PROTEIN CREC"/>
    <property type="match status" value="1"/>
</dbReference>
<evidence type="ECO:0000256" key="4">
    <source>
        <dbReference type="ARBA" id="ARBA00022475"/>
    </source>
</evidence>
<dbReference type="InterPro" id="IPR050980">
    <property type="entry name" value="2C_sensor_his_kinase"/>
</dbReference>
<evidence type="ECO:0000259" key="17">
    <source>
        <dbReference type="PROSITE" id="PS50109"/>
    </source>
</evidence>
<comment type="subcellular location">
    <subcellularLocation>
        <location evidence="2">Cell inner membrane</location>
        <topology evidence="2">Multi-pass membrane protein</topology>
    </subcellularLocation>
</comment>